<evidence type="ECO:0000256" key="1">
    <source>
        <dbReference type="SAM" id="MobiDB-lite"/>
    </source>
</evidence>
<evidence type="ECO:0000313" key="3">
    <source>
        <dbReference type="Proteomes" id="UP000237105"/>
    </source>
</evidence>
<keyword evidence="3" id="KW-1185">Reference proteome</keyword>
<protein>
    <submittedName>
        <fullName evidence="2">Uncharacterized protein</fullName>
    </submittedName>
</protein>
<dbReference type="AlphaFoldDB" id="A0A2P5DC58"/>
<name>A0A2P5DC58_PARAD</name>
<gene>
    <name evidence="2" type="ORF">PanWU01x14_078930</name>
</gene>
<dbReference type="EMBL" id="JXTB01000048">
    <property type="protein sequence ID" value="PON70867.1"/>
    <property type="molecule type" value="Genomic_DNA"/>
</dbReference>
<accession>A0A2P5DC58</accession>
<feature type="region of interest" description="Disordered" evidence="1">
    <location>
        <begin position="1"/>
        <end position="38"/>
    </location>
</feature>
<comment type="caution">
    <text evidence="2">The sequence shown here is derived from an EMBL/GenBank/DDBJ whole genome shotgun (WGS) entry which is preliminary data.</text>
</comment>
<feature type="non-terminal residue" evidence="2">
    <location>
        <position position="1"/>
    </location>
</feature>
<sequence length="50" mass="5484">VMELESTSKLKSKGETLQSESNRETPRSDGSASKLMGQLLRQIGQQCQMG</sequence>
<evidence type="ECO:0000313" key="2">
    <source>
        <dbReference type="EMBL" id="PON70867.1"/>
    </source>
</evidence>
<proteinExistence type="predicted"/>
<organism evidence="2 3">
    <name type="scientific">Parasponia andersonii</name>
    <name type="common">Sponia andersonii</name>
    <dbReference type="NCBI Taxonomy" id="3476"/>
    <lineage>
        <taxon>Eukaryota</taxon>
        <taxon>Viridiplantae</taxon>
        <taxon>Streptophyta</taxon>
        <taxon>Embryophyta</taxon>
        <taxon>Tracheophyta</taxon>
        <taxon>Spermatophyta</taxon>
        <taxon>Magnoliopsida</taxon>
        <taxon>eudicotyledons</taxon>
        <taxon>Gunneridae</taxon>
        <taxon>Pentapetalae</taxon>
        <taxon>rosids</taxon>
        <taxon>fabids</taxon>
        <taxon>Rosales</taxon>
        <taxon>Cannabaceae</taxon>
        <taxon>Parasponia</taxon>
    </lineage>
</organism>
<dbReference type="Proteomes" id="UP000237105">
    <property type="component" value="Unassembled WGS sequence"/>
</dbReference>
<reference evidence="3" key="1">
    <citation type="submission" date="2016-06" db="EMBL/GenBank/DDBJ databases">
        <title>Parallel loss of symbiosis genes in relatives of nitrogen-fixing non-legume Parasponia.</title>
        <authorList>
            <person name="Van Velzen R."/>
            <person name="Holmer R."/>
            <person name="Bu F."/>
            <person name="Rutten L."/>
            <person name="Van Zeijl A."/>
            <person name="Liu W."/>
            <person name="Santuari L."/>
            <person name="Cao Q."/>
            <person name="Sharma T."/>
            <person name="Shen D."/>
            <person name="Roswanjaya Y."/>
            <person name="Wardhani T."/>
            <person name="Kalhor M.S."/>
            <person name="Jansen J."/>
            <person name="Van den Hoogen J."/>
            <person name="Gungor B."/>
            <person name="Hartog M."/>
            <person name="Hontelez J."/>
            <person name="Verver J."/>
            <person name="Yang W.-C."/>
            <person name="Schijlen E."/>
            <person name="Repin R."/>
            <person name="Schilthuizen M."/>
            <person name="Schranz E."/>
            <person name="Heidstra R."/>
            <person name="Miyata K."/>
            <person name="Fedorova E."/>
            <person name="Kohlen W."/>
            <person name="Bisseling T."/>
            <person name="Smit S."/>
            <person name="Geurts R."/>
        </authorList>
    </citation>
    <scope>NUCLEOTIDE SEQUENCE [LARGE SCALE GENOMIC DNA]</scope>
    <source>
        <strain evidence="3">cv. WU1-14</strain>
    </source>
</reference>
<feature type="compositionally biased region" description="Basic and acidic residues" evidence="1">
    <location>
        <begin position="1"/>
        <end position="14"/>
    </location>
</feature>